<dbReference type="Proteomes" id="UP000629287">
    <property type="component" value="Unassembled WGS sequence"/>
</dbReference>
<feature type="region of interest" description="Disordered" evidence="1">
    <location>
        <begin position="26"/>
        <end position="49"/>
    </location>
</feature>
<gene>
    <name evidence="2" type="ORF">H4687_009367</name>
</gene>
<reference evidence="2 3" key="1">
    <citation type="submission" date="2020-10" db="EMBL/GenBank/DDBJ databases">
        <title>Sequencing the genomes of 1000 actinobacteria strains.</title>
        <authorList>
            <person name="Klenk H.-P."/>
        </authorList>
    </citation>
    <scope>NUCLEOTIDE SEQUENCE [LARGE SCALE GENOMIC DNA]</scope>
    <source>
        <strain evidence="2 3">DSM 41803</strain>
    </source>
</reference>
<evidence type="ECO:0000313" key="2">
    <source>
        <dbReference type="EMBL" id="MBE1603138.1"/>
    </source>
</evidence>
<dbReference type="AlphaFoldDB" id="A0A8I0PKN0"/>
<comment type="caution">
    <text evidence="2">The sequence shown here is derived from an EMBL/GenBank/DDBJ whole genome shotgun (WGS) entry which is preliminary data.</text>
</comment>
<evidence type="ECO:0000313" key="3">
    <source>
        <dbReference type="Proteomes" id="UP000629287"/>
    </source>
</evidence>
<organism evidence="2 3">
    <name type="scientific">Streptomyces stelliscabiei</name>
    <dbReference type="NCBI Taxonomy" id="146820"/>
    <lineage>
        <taxon>Bacteria</taxon>
        <taxon>Bacillati</taxon>
        <taxon>Actinomycetota</taxon>
        <taxon>Actinomycetes</taxon>
        <taxon>Kitasatosporales</taxon>
        <taxon>Streptomycetaceae</taxon>
        <taxon>Streptomyces</taxon>
    </lineage>
</organism>
<sequence>MHADDRVTSCAHQAWAQDCVGRRNRLTGSAARRGSGDPQDPHPHPGRGWCVASVPPRPGLLGVPAACVPSVTRVVPLQGVG</sequence>
<name>A0A8I0PKN0_9ACTN</name>
<keyword evidence="3" id="KW-1185">Reference proteome</keyword>
<dbReference type="EMBL" id="JADBGF010000003">
    <property type="protein sequence ID" value="MBE1603138.1"/>
    <property type="molecule type" value="Genomic_DNA"/>
</dbReference>
<protein>
    <submittedName>
        <fullName evidence="2">Uncharacterized protein</fullName>
    </submittedName>
</protein>
<accession>A0A8I0PKN0</accession>
<evidence type="ECO:0000256" key="1">
    <source>
        <dbReference type="SAM" id="MobiDB-lite"/>
    </source>
</evidence>
<proteinExistence type="predicted"/>